<reference evidence="11" key="1">
    <citation type="submission" date="2021-06" db="EMBL/GenBank/DDBJ databases">
        <authorList>
            <person name="Hodson N. C."/>
            <person name="Mongue J. A."/>
            <person name="Jaron S. K."/>
        </authorList>
    </citation>
    <scope>NUCLEOTIDE SEQUENCE</scope>
</reference>
<evidence type="ECO:0000256" key="1">
    <source>
        <dbReference type="ARBA" id="ARBA00006459"/>
    </source>
</evidence>
<dbReference type="GO" id="GO:0046872">
    <property type="term" value="F:metal ion binding"/>
    <property type="evidence" value="ECO:0007669"/>
    <property type="project" value="UniProtKB-KW"/>
</dbReference>
<evidence type="ECO:0000256" key="10">
    <source>
        <dbReference type="SAM" id="Phobius"/>
    </source>
</evidence>
<keyword evidence="9" id="KW-0479">Metal-binding</keyword>
<keyword evidence="10" id="KW-1133">Transmembrane helix</keyword>
<evidence type="ECO:0000313" key="12">
    <source>
        <dbReference type="Proteomes" id="UP000708208"/>
    </source>
</evidence>
<keyword evidence="5" id="KW-0325">Glycoprotein</keyword>
<evidence type="ECO:0000256" key="6">
    <source>
        <dbReference type="ARBA" id="ARBA00023201"/>
    </source>
</evidence>
<dbReference type="InterPro" id="IPR000175">
    <property type="entry name" value="Na/ntran_symport"/>
</dbReference>
<sequence>MIETGKPDNLEKCCKPGRKSVGFRPDISIIYTYESYGDDCSLKDSDGNSEYQQWTKPRDFFVSLISLTVGLGNIYRFPFALYRNGGGAFLIPYFIMLTFVGRPIYFLELALGQFTSSGQVEVWSLAPILKGVGYGNNAGPALLPK</sequence>
<name>A0A8J2KUU8_9HEXA</name>
<comment type="function">
    <text evidence="7">Unusual broad substrate spectrum amino acid:sodium cotransporter that promotes absorption of the D isomers of essential amino acids. Neutral amino acids are the preferred substrates, especially methionine and phenylalanine.</text>
</comment>
<dbReference type="PANTHER" id="PTHR11616:SF321">
    <property type="entry name" value="SODIUM-DEPENDENT NUTRIENT AMINO ACID TRANSPORTER 1-RELATED"/>
    <property type="match status" value="1"/>
</dbReference>
<feature type="transmembrane region" description="Helical" evidence="10">
    <location>
        <begin position="89"/>
        <end position="107"/>
    </location>
</feature>
<dbReference type="PANTHER" id="PTHR11616">
    <property type="entry name" value="SODIUM/CHLORIDE DEPENDENT TRANSPORTER"/>
    <property type="match status" value="1"/>
</dbReference>
<evidence type="ECO:0000313" key="11">
    <source>
        <dbReference type="EMBL" id="CAG7821903.1"/>
    </source>
</evidence>
<accession>A0A8J2KUU8</accession>
<organism evidence="11 12">
    <name type="scientific">Allacma fusca</name>
    <dbReference type="NCBI Taxonomy" id="39272"/>
    <lineage>
        <taxon>Eukaryota</taxon>
        <taxon>Metazoa</taxon>
        <taxon>Ecdysozoa</taxon>
        <taxon>Arthropoda</taxon>
        <taxon>Hexapoda</taxon>
        <taxon>Collembola</taxon>
        <taxon>Symphypleona</taxon>
        <taxon>Sminthuridae</taxon>
        <taxon>Allacma</taxon>
    </lineage>
</organism>
<dbReference type="GO" id="GO:0005886">
    <property type="term" value="C:plasma membrane"/>
    <property type="evidence" value="ECO:0007669"/>
    <property type="project" value="TreeGrafter"/>
</dbReference>
<keyword evidence="2" id="KW-0029">Amino-acid transport</keyword>
<evidence type="ECO:0000256" key="4">
    <source>
        <dbReference type="ARBA" id="ARBA00023065"/>
    </source>
</evidence>
<evidence type="ECO:0000256" key="7">
    <source>
        <dbReference type="ARBA" id="ARBA00037785"/>
    </source>
</evidence>
<evidence type="ECO:0000256" key="3">
    <source>
        <dbReference type="ARBA" id="ARBA00023053"/>
    </source>
</evidence>
<dbReference type="PROSITE" id="PS50267">
    <property type="entry name" value="NA_NEUROTRAN_SYMP_3"/>
    <property type="match status" value="1"/>
</dbReference>
<evidence type="ECO:0000256" key="8">
    <source>
        <dbReference type="ARBA" id="ARBA00040215"/>
    </source>
</evidence>
<dbReference type="GO" id="GO:0089718">
    <property type="term" value="P:amino acid import across plasma membrane"/>
    <property type="evidence" value="ECO:0007669"/>
    <property type="project" value="TreeGrafter"/>
</dbReference>
<keyword evidence="12" id="KW-1185">Reference proteome</keyword>
<feature type="transmembrane region" description="Helical" evidence="10">
    <location>
        <begin position="60"/>
        <end position="77"/>
    </location>
</feature>
<keyword evidence="4" id="KW-0406">Ion transport</keyword>
<dbReference type="Proteomes" id="UP000708208">
    <property type="component" value="Unassembled WGS sequence"/>
</dbReference>
<dbReference type="OrthoDB" id="6581954at2759"/>
<keyword evidence="6" id="KW-0739">Sodium transport</keyword>
<keyword evidence="10" id="KW-0812">Transmembrane</keyword>
<evidence type="ECO:0000256" key="9">
    <source>
        <dbReference type="PIRSR" id="PIRSR600175-1"/>
    </source>
</evidence>
<dbReference type="GO" id="GO:0005283">
    <property type="term" value="F:amino acid:sodium symporter activity"/>
    <property type="evidence" value="ECO:0007669"/>
    <property type="project" value="TreeGrafter"/>
</dbReference>
<feature type="binding site" evidence="9">
    <location>
        <position position="69"/>
    </location>
    <ligand>
        <name>Na(+)</name>
        <dbReference type="ChEBI" id="CHEBI:29101"/>
        <label>1</label>
    </ligand>
</feature>
<protein>
    <recommendedName>
        <fullName evidence="8">Sodium-dependent nutrient amino acid transporter 1</fullName>
    </recommendedName>
</protein>
<gene>
    <name evidence="11" type="ORF">AFUS01_LOCUS32208</name>
</gene>
<keyword evidence="2" id="KW-0813">Transport</keyword>
<dbReference type="AlphaFoldDB" id="A0A8J2KUU8"/>
<evidence type="ECO:0000256" key="2">
    <source>
        <dbReference type="ARBA" id="ARBA00022970"/>
    </source>
</evidence>
<proteinExistence type="inferred from homology"/>
<dbReference type="EMBL" id="CAJVCH010524794">
    <property type="protein sequence ID" value="CAG7821903.1"/>
    <property type="molecule type" value="Genomic_DNA"/>
</dbReference>
<evidence type="ECO:0000256" key="5">
    <source>
        <dbReference type="ARBA" id="ARBA00023180"/>
    </source>
</evidence>
<keyword evidence="3 9" id="KW-0915">Sodium</keyword>
<dbReference type="Pfam" id="PF00209">
    <property type="entry name" value="SNF"/>
    <property type="match status" value="1"/>
</dbReference>
<feature type="binding site" evidence="9">
    <location>
        <position position="73"/>
    </location>
    <ligand>
        <name>Na(+)</name>
        <dbReference type="ChEBI" id="CHEBI:29101"/>
        <label>1</label>
    </ligand>
</feature>
<comment type="similarity">
    <text evidence="1">Belongs to the sodium:neurotransmitter symporter (SNF) (TC 2.A.22) family.</text>
</comment>
<dbReference type="GO" id="GO:0015179">
    <property type="term" value="F:L-amino acid transmembrane transporter activity"/>
    <property type="evidence" value="ECO:0007669"/>
    <property type="project" value="TreeGrafter"/>
</dbReference>
<comment type="caution">
    <text evidence="11">The sequence shown here is derived from an EMBL/GenBank/DDBJ whole genome shotgun (WGS) entry which is preliminary data.</text>
</comment>
<keyword evidence="10" id="KW-0472">Membrane</keyword>